<name>A0AAN9KBL5_CANGL</name>
<dbReference type="AlphaFoldDB" id="A0AAN9KBL5"/>
<accession>A0AAN9KBL5</accession>
<keyword evidence="2" id="KW-1185">Reference proteome</keyword>
<protein>
    <submittedName>
        <fullName evidence="1">Uncharacterized protein</fullName>
    </submittedName>
</protein>
<evidence type="ECO:0000313" key="1">
    <source>
        <dbReference type="EMBL" id="KAK7314487.1"/>
    </source>
</evidence>
<sequence>MTSQKKKRKGKRWGISKGLGVWHKGILERFPWKQILRGMCLYWDINDDGFLGRDESSPLNFVLDVFMLPYDICLVDFFHSIWILEARFGYLVVGTVCVEAHRMSMYHIVVCKVEAESHVTHFGTPQILTPFYL</sequence>
<proteinExistence type="predicted"/>
<organism evidence="1 2">
    <name type="scientific">Canavalia gladiata</name>
    <name type="common">Sword bean</name>
    <name type="synonym">Dolichos gladiatus</name>
    <dbReference type="NCBI Taxonomy" id="3824"/>
    <lineage>
        <taxon>Eukaryota</taxon>
        <taxon>Viridiplantae</taxon>
        <taxon>Streptophyta</taxon>
        <taxon>Embryophyta</taxon>
        <taxon>Tracheophyta</taxon>
        <taxon>Spermatophyta</taxon>
        <taxon>Magnoliopsida</taxon>
        <taxon>eudicotyledons</taxon>
        <taxon>Gunneridae</taxon>
        <taxon>Pentapetalae</taxon>
        <taxon>rosids</taxon>
        <taxon>fabids</taxon>
        <taxon>Fabales</taxon>
        <taxon>Fabaceae</taxon>
        <taxon>Papilionoideae</taxon>
        <taxon>50 kb inversion clade</taxon>
        <taxon>NPAAA clade</taxon>
        <taxon>indigoferoid/millettioid clade</taxon>
        <taxon>Phaseoleae</taxon>
        <taxon>Canavalia</taxon>
    </lineage>
</organism>
<gene>
    <name evidence="1" type="ORF">VNO77_33012</name>
</gene>
<dbReference type="Proteomes" id="UP001367508">
    <property type="component" value="Unassembled WGS sequence"/>
</dbReference>
<dbReference type="EMBL" id="JAYMYQ010000008">
    <property type="protein sequence ID" value="KAK7314487.1"/>
    <property type="molecule type" value="Genomic_DNA"/>
</dbReference>
<evidence type="ECO:0000313" key="2">
    <source>
        <dbReference type="Proteomes" id="UP001367508"/>
    </source>
</evidence>
<comment type="caution">
    <text evidence="1">The sequence shown here is derived from an EMBL/GenBank/DDBJ whole genome shotgun (WGS) entry which is preliminary data.</text>
</comment>
<reference evidence="1 2" key="1">
    <citation type="submission" date="2024-01" db="EMBL/GenBank/DDBJ databases">
        <title>The genomes of 5 underutilized Papilionoideae crops provide insights into root nodulation and disease resistanc.</title>
        <authorList>
            <person name="Jiang F."/>
        </authorList>
    </citation>
    <scope>NUCLEOTIDE SEQUENCE [LARGE SCALE GENOMIC DNA]</scope>
    <source>
        <strain evidence="1">LVBAO_FW01</strain>
        <tissue evidence="1">Leaves</tissue>
    </source>
</reference>